<dbReference type="Pfam" id="PF05800">
    <property type="entry name" value="GvpO"/>
    <property type="match status" value="1"/>
</dbReference>
<evidence type="ECO:0000313" key="2">
    <source>
        <dbReference type="Proteomes" id="UP000298324"/>
    </source>
</evidence>
<dbReference type="EMBL" id="QFGA01000001">
    <property type="protein sequence ID" value="TEB07182.1"/>
    <property type="molecule type" value="Genomic_DNA"/>
</dbReference>
<protein>
    <submittedName>
        <fullName evidence="1">Gas vesicle synthesis protein GvpO</fullName>
    </submittedName>
</protein>
<comment type="caution">
    <text evidence="1">The sequence shown here is derived from an EMBL/GenBank/DDBJ whole genome shotgun (WGS) entry which is preliminary data.</text>
</comment>
<dbReference type="GO" id="GO:0031412">
    <property type="term" value="P:gas vesicle organization"/>
    <property type="evidence" value="ECO:0007669"/>
    <property type="project" value="InterPro"/>
</dbReference>
<keyword evidence="2" id="KW-1185">Reference proteome</keyword>
<dbReference type="Proteomes" id="UP000298324">
    <property type="component" value="Unassembled WGS sequence"/>
</dbReference>
<accession>A0A4Y7REP5</accession>
<dbReference type="InterPro" id="IPR008634">
    <property type="entry name" value="Gas-vesicle_GvpO"/>
</dbReference>
<reference evidence="1 2" key="1">
    <citation type="journal article" date="2018" name="Environ. Microbiol.">
        <title>Novel energy conservation strategies and behaviour of Pelotomaculum schinkii driving syntrophic propionate catabolism.</title>
        <authorList>
            <person name="Hidalgo-Ahumada C.A.P."/>
            <person name="Nobu M.K."/>
            <person name="Narihiro T."/>
            <person name="Tamaki H."/>
            <person name="Liu W.T."/>
            <person name="Kamagata Y."/>
            <person name="Stams A.J.M."/>
            <person name="Imachi H."/>
            <person name="Sousa D.Z."/>
        </authorList>
    </citation>
    <scope>NUCLEOTIDE SEQUENCE [LARGE SCALE GENOMIC DNA]</scope>
    <source>
        <strain evidence="1 2">HH</strain>
    </source>
</reference>
<name>A0A4Y7REP5_9FIRM</name>
<evidence type="ECO:0000313" key="1">
    <source>
        <dbReference type="EMBL" id="TEB07182.1"/>
    </source>
</evidence>
<organism evidence="1 2">
    <name type="scientific">Pelotomaculum schinkii</name>
    <dbReference type="NCBI Taxonomy" id="78350"/>
    <lineage>
        <taxon>Bacteria</taxon>
        <taxon>Bacillati</taxon>
        <taxon>Bacillota</taxon>
        <taxon>Clostridia</taxon>
        <taxon>Eubacteriales</taxon>
        <taxon>Desulfotomaculaceae</taxon>
        <taxon>Pelotomaculum</taxon>
    </lineage>
</organism>
<gene>
    <name evidence="1" type="ORF">Psch_00725</name>
</gene>
<sequence>MVIKKVIRTVQDFFSEVLGKPGKVVGVSRGEDCWKVKIEVPEEVEYMRRHAKGDLMAIYDVSMDNNYEVTNFERIALMERGSLTIYPIEPDKEEEKA</sequence>
<dbReference type="AlphaFoldDB" id="A0A4Y7REP5"/>
<dbReference type="RefSeq" id="WP_190239146.1">
    <property type="nucleotide sequence ID" value="NZ_QFGA01000001.1"/>
</dbReference>
<proteinExistence type="predicted"/>